<evidence type="ECO:0007829" key="2">
    <source>
        <dbReference type="PDB" id="8HDR"/>
    </source>
</evidence>
<dbReference type="PDB" id="8HDR">
    <property type="method" value="EM"/>
    <property type="resolution" value="3.66 A"/>
    <property type="chains" value="a/b/c/d/e/f/g/h/i/j/k/l=1-131"/>
</dbReference>
<reference evidence="1" key="1">
    <citation type="journal article" date="2022" name="Microbiome">
        <title>Comparative genomic analysis of five freshwater cyanophages and reference-guided metagenomic data mining.</title>
        <authorList>
            <person name="Du K."/>
            <person name="Yang F."/>
            <person name="Zhang J.T."/>
            <person name="Yu R.C."/>
            <person name="Deng Z."/>
            <person name="Li W.F."/>
            <person name="Chen Y."/>
            <person name="Li Q."/>
            <person name="Zhou C.Z."/>
        </authorList>
    </citation>
    <scope>NUCLEOTIDE SEQUENCE</scope>
</reference>
<sequence>MNPIPAASDLKTRYPEFTGVSDAVVNAIIAEVNGMVDDGWEVSDQKPAVLALAAHMLSREGYPGRATNPNSFDPTNRPILSRKVGDVSTTFGRTDGGAAEGGANSYNYSSTVYGQTFLRLLRLNAPAVGLV</sequence>
<dbReference type="EMBL" id="ON014755">
    <property type="protein sequence ID" value="UQS95080.1"/>
    <property type="molecule type" value="Genomic_DNA"/>
</dbReference>
<name>A0ACD6BAM5_9CAUD</name>
<accession>A0ACD6BAM5</accession>
<evidence type="ECO:0000313" key="1">
    <source>
        <dbReference type="EMBL" id="UQS95080.1"/>
    </source>
</evidence>
<protein>
    <submittedName>
        <fullName evidence="1">Adaptor protein</fullName>
    </submittedName>
</protein>
<organism evidence="1">
    <name type="scientific">Pseudanabaena phage Pam3</name>
    <dbReference type="NCBI Taxonomy" id="2936519"/>
    <lineage>
        <taxon>Viruses</taxon>
        <taxon>Duplodnaviria</taxon>
        <taxon>Heunggongvirae</taxon>
        <taxon>Uroviricota</taxon>
        <taxon>Caudoviricetes</taxon>
    </lineage>
</organism>
<reference evidence="2 3" key="3">
    <citation type="journal article" date="2023" name="Proc. Natl. Acad. Sci. U.S.A.">
        <title>Fine structure and assembly pattern of a minimal myophage Pam3.</title>
        <authorList>
            <person name="Yang F."/>
            <person name="Jiang Y.L."/>
            <person name="Zhang J.T."/>
            <person name="Zhu J."/>
            <person name="Du K."/>
            <person name="Yu R.C."/>
            <person name="Wei Z.L."/>
            <person name="Kong W.W."/>
            <person name="Cui N."/>
            <person name="Li W.F."/>
            <person name="Chen Y."/>
            <person name="Li Q."/>
            <person name="Zhou C.Z."/>
        </authorList>
    </citation>
    <scope>STRUCTURE BY ELECTRON MICROSCOPY (3.57 ANGSTROMS) OF 1-131</scope>
</reference>
<keyword evidence="2 3" id="KW-0002">3D-structure</keyword>
<dbReference type="PDB" id="8HDS">
    <property type="method" value="EM"/>
    <property type="resolution" value="3.57 A"/>
    <property type="chains" value="a/b/c/d/e/f/g/h/i/j/k/l=1-131"/>
</dbReference>
<gene>
    <name evidence="1" type="ORF">Pam3_09</name>
</gene>
<proteinExistence type="evidence at protein level"/>
<evidence type="ECO:0007829" key="3">
    <source>
        <dbReference type="PDB" id="8HDS"/>
    </source>
</evidence>
<accession>A0A9E7DT83</accession>
<reference evidence="1" key="2">
    <citation type="submission" date="2022-03" db="EMBL/GenBank/DDBJ databases">
        <authorList>
            <person name="Du K."/>
            <person name="Yang F."/>
            <person name="Zhang J.T."/>
            <person name="Yu R.C."/>
            <person name="Deng Z."/>
            <person name="Li W.F."/>
            <person name="Chen Y."/>
            <person name="Li Q."/>
            <person name="Zhou C.Z."/>
        </authorList>
    </citation>
    <scope>NUCLEOTIDE SEQUENCE</scope>
</reference>